<dbReference type="SUPFAM" id="SSF82171">
    <property type="entry name" value="DPP6 N-terminal domain-like"/>
    <property type="match status" value="1"/>
</dbReference>
<name>A0A2W4W221_9CYAN</name>
<dbReference type="Gene3D" id="2.60.40.3710">
    <property type="match status" value="1"/>
</dbReference>
<evidence type="ECO:0000313" key="1">
    <source>
        <dbReference type="EMBL" id="PZO18601.1"/>
    </source>
</evidence>
<evidence type="ECO:0000313" key="2">
    <source>
        <dbReference type="Proteomes" id="UP000249354"/>
    </source>
</evidence>
<protein>
    <recommendedName>
        <fullName evidence="3">SbsA Ig-like domain-containing protein</fullName>
    </recommendedName>
</protein>
<proteinExistence type="predicted"/>
<dbReference type="AlphaFoldDB" id="A0A2W4W221"/>
<reference evidence="1 2" key="2">
    <citation type="submission" date="2018-06" db="EMBL/GenBank/DDBJ databases">
        <title>Metagenomic assembly of (sub)arctic Cyanobacteria and their associated microbiome from non-axenic cultures.</title>
        <authorList>
            <person name="Baurain D."/>
        </authorList>
    </citation>
    <scope>NUCLEOTIDE SEQUENCE [LARGE SCALE GENOMIC DNA]</scope>
    <source>
        <strain evidence="1">ULC129bin1</strain>
    </source>
</reference>
<accession>A0A2W4W221</accession>
<gene>
    <name evidence="1" type="ORF">DCF25_09615</name>
</gene>
<organism evidence="1 2">
    <name type="scientific">Leptolyngbya foveolarum</name>
    <dbReference type="NCBI Taxonomy" id="47253"/>
    <lineage>
        <taxon>Bacteria</taxon>
        <taxon>Bacillati</taxon>
        <taxon>Cyanobacteriota</taxon>
        <taxon>Cyanophyceae</taxon>
        <taxon>Leptolyngbyales</taxon>
        <taxon>Leptolyngbyaceae</taxon>
        <taxon>Leptolyngbya group</taxon>
        <taxon>Leptolyngbya</taxon>
    </lineage>
</organism>
<dbReference type="EMBL" id="QBMC01000053">
    <property type="protein sequence ID" value="PZO18601.1"/>
    <property type="molecule type" value="Genomic_DNA"/>
</dbReference>
<sequence>MQPLDRAASTAVGLLCVVIVLMLLLGSQALPQVRTFSWQDKAVSAEDIAFLVEFTQPVDPQSVEKNLEIEPALLGKFSWAGRRMAYTLAVPAPYGEQYELSLPEATALSGQKGFEPFDVAFKTRDRIFAYIGVAAEERGRLVLYNMTTQEKTLLTDAEQRVMDFQPYPERDRILYSSTKTDEETASWPELYSVSTGLGTVEDVPRWQFWRSLEPTPAGTTQKLLGSEKYQNLKFDLSPDGKIIVVQRIDRDSPADSGPWVLAEDKAPRKLETGPSGDFRIAPDSLSLLLQQGEGTAVIDLDDSATDATAPSDELLDFLPDYGLALDVASDGSAAALVNFNQDDPEKQFTQSLFWVSNRGDEKQLLQTAGGVISAQFSDDNEVLYCLLNRVIPGEDYQVVPYLTAVNVKTGKESELLELPPQPEVTVSLSPDGLAILFDEALVSDPNADNLKETVERPTHRLWLMPLFGNLEERLNGNPVALPPTDLEISGRHPEWLP</sequence>
<evidence type="ECO:0008006" key="3">
    <source>
        <dbReference type="Google" id="ProtNLM"/>
    </source>
</evidence>
<comment type="caution">
    <text evidence="1">The sequence shown here is derived from an EMBL/GenBank/DDBJ whole genome shotgun (WGS) entry which is preliminary data.</text>
</comment>
<dbReference type="Proteomes" id="UP000249354">
    <property type="component" value="Unassembled WGS sequence"/>
</dbReference>
<reference evidence="2" key="1">
    <citation type="submission" date="2018-04" db="EMBL/GenBank/DDBJ databases">
        <authorList>
            <person name="Cornet L."/>
        </authorList>
    </citation>
    <scope>NUCLEOTIDE SEQUENCE [LARGE SCALE GENOMIC DNA]</scope>
</reference>